<feature type="region of interest" description="Disordered" evidence="1">
    <location>
        <begin position="1"/>
        <end position="20"/>
    </location>
</feature>
<keyword evidence="3" id="KW-1185">Reference proteome</keyword>
<dbReference type="AlphaFoldDB" id="A0A8T1MDG4"/>
<proteinExistence type="predicted"/>
<reference evidence="2 3" key="1">
    <citation type="journal article" date="2018" name="Biotechnol. Adv.">
        <title>Improved genomic resources and new bioinformatic workflow for the carcinogenic parasite Clonorchis sinensis: Biotechnological implications.</title>
        <authorList>
            <person name="Wang D."/>
            <person name="Korhonen P.K."/>
            <person name="Gasser R.B."/>
            <person name="Young N.D."/>
        </authorList>
    </citation>
    <scope>NUCLEOTIDE SEQUENCE [LARGE SCALE GENOMIC DNA]</scope>
    <source>
        <strain evidence="2">Cs-k2</strain>
    </source>
</reference>
<feature type="compositionally biased region" description="Polar residues" evidence="1">
    <location>
        <begin position="64"/>
        <end position="74"/>
    </location>
</feature>
<organism evidence="2 3">
    <name type="scientific">Clonorchis sinensis</name>
    <name type="common">Chinese liver fluke</name>
    <dbReference type="NCBI Taxonomy" id="79923"/>
    <lineage>
        <taxon>Eukaryota</taxon>
        <taxon>Metazoa</taxon>
        <taxon>Spiralia</taxon>
        <taxon>Lophotrochozoa</taxon>
        <taxon>Platyhelminthes</taxon>
        <taxon>Trematoda</taxon>
        <taxon>Digenea</taxon>
        <taxon>Opisthorchiida</taxon>
        <taxon>Opisthorchiata</taxon>
        <taxon>Opisthorchiidae</taxon>
        <taxon>Clonorchis</taxon>
    </lineage>
</organism>
<protein>
    <submittedName>
        <fullName evidence="2">Uncharacterized protein</fullName>
    </submittedName>
</protein>
<evidence type="ECO:0000313" key="3">
    <source>
        <dbReference type="Proteomes" id="UP000286415"/>
    </source>
</evidence>
<dbReference type="EMBL" id="NIRI02000056">
    <property type="protein sequence ID" value="KAG5446751.1"/>
    <property type="molecule type" value="Genomic_DNA"/>
</dbReference>
<evidence type="ECO:0000313" key="2">
    <source>
        <dbReference type="EMBL" id="KAG5446751.1"/>
    </source>
</evidence>
<name>A0A8T1MDG4_CLOSI</name>
<gene>
    <name evidence="2" type="ORF">CSKR_203596</name>
</gene>
<dbReference type="Proteomes" id="UP000286415">
    <property type="component" value="Unassembled WGS sequence"/>
</dbReference>
<sequence length="98" mass="10731">MMHHPTIQLSKTLDGANPGTFSGPHYPYPLVLYPNAASKPTSQPCYVGRIRFSELLHKRGASIARTNAGSNSPTDPIDTPVSQPRMFYQPGIDSRHSP</sequence>
<feature type="region of interest" description="Disordered" evidence="1">
    <location>
        <begin position="63"/>
        <end position="98"/>
    </location>
</feature>
<evidence type="ECO:0000256" key="1">
    <source>
        <dbReference type="SAM" id="MobiDB-lite"/>
    </source>
</evidence>
<reference evidence="2 3" key="2">
    <citation type="journal article" date="2021" name="Genomics">
        <title>High-quality reference genome for Clonorchis sinensis.</title>
        <authorList>
            <person name="Young N.D."/>
            <person name="Stroehlein A.J."/>
            <person name="Kinkar L."/>
            <person name="Wang T."/>
            <person name="Sohn W.M."/>
            <person name="Chang B.C.H."/>
            <person name="Kaur P."/>
            <person name="Weisz D."/>
            <person name="Dudchenko O."/>
            <person name="Aiden E.L."/>
            <person name="Korhonen P.K."/>
            <person name="Gasser R.B."/>
        </authorList>
    </citation>
    <scope>NUCLEOTIDE SEQUENCE [LARGE SCALE GENOMIC DNA]</scope>
    <source>
        <strain evidence="2">Cs-k2</strain>
    </source>
</reference>
<comment type="caution">
    <text evidence="2">The sequence shown here is derived from an EMBL/GenBank/DDBJ whole genome shotgun (WGS) entry which is preliminary data.</text>
</comment>
<accession>A0A8T1MDG4</accession>